<evidence type="ECO:0000313" key="1">
    <source>
        <dbReference type="EMBL" id="CAJ1402327.1"/>
    </source>
</evidence>
<keyword evidence="2" id="KW-1185">Reference proteome</keyword>
<organism evidence="1 2">
    <name type="scientific">Effrenium voratum</name>
    <dbReference type="NCBI Taxonomy" id="2562239"/>
    <lineage>
        <taxon>Eukaryota</taxon>
        <taxon>Sar</taxon>
        <taxon>Alveolata</taxon>
        <taxon>Dinophyceae</taxon>
        <taxon>Suessiales</taxon>
        <taxon>Symbiodiniaceae</taxon>
        <taxon>Effrenium</taxon>
    </lineage>
</organism>
<sequence length="111" mass="11986">MSAPEPEPAEPGVASGAAELGVALERAAGPTLLHFTREDGRVRALRAEEEVSARHLAGRFLAEEAAKRRKVTGSNLDERARLLRESQHQAAEQILRASKVAELLSVPGEIR</sequence>
<dbReference type="Proteomes" id="UP001178507">
    <property type="component" value="Unassembled WGS sequence"/>
</dbReference>
<protein>
    <submittedName>
        <fullName evidence="1">Uncharacterized protein</fullName>
    </submittedName>
</protein>
<comment type="caution">
    <text evidence="1">The sequence shown here is derived from an EMBL/GenBank/DDBJ whole genome shotgun (WGS) entry which is preliminary data.</text>
</comment>
<reference evidence="1" key="1">
    <citation type="submission" date="2023-08" db="EMBL/GenBank/DDBJ databases">
        <authorList>
            <person name="Chen Y."/>
            <person name="Shah S."/>
            <person name="Dougan E. K."/>
            <person name="Thang M."/>
            <person name="Chan C."/>
        </authorList>
    </citation>
    <scope>NUCLEOTIDE SEQUENCE</scope>
</reference>
<dbReference type="AlphaFoldDB" id="A0AA36JAZ4"/>
<dbReference type="EMBL" id="CAUJNA010003448">
    <property type="protein sequence ID" value="CAJ1402327.1"/>
    <property type="molecule type" value="Genomic_DNA"/>
</dbReference>
<feature type="non-terminal residue" evidence="1">
    <location>
        <position position="111"/>
    </location>
</feature>
<name>A0AA36JAZ4_9DINO</name>
<proteinExistence type="predicted"/>
<gene>
    <name evidence="1" type="ORF">EVOR1521_LOCUS25242</name>
</gene>
<evidence type="ECO:0000313" key="2">
    <source>
        <dbReference type="Proteomes" id="UP001178507"/>
    </source>
</evidence>
<accession>A0AA36JAZ4</accession>